<dbReference type="OrthoDB" id="6430261at2759"/>
<dbReference type="AlphaFoldDB" id="A0A8X6HZ32"/>
<dbReference type="GO" id="GO:0000387">
    <property type="term" value="P:spliceosomal snRNP assembly"/>
    <property type="evidence" value="ECO:0007669"/>
    <property type="project" value="InterPro"/>
</dbReference>
<evidence type="ECO:0000313" key="2">
    <source>
        <dbReference type="EMBL" id="GFQ84272.1"/>
    </source>
</evidence>
<dbReference type="Proteomes" id="UP000887116">
    <property type="component" value="Unassembled WGS sequence"/>
</dbReference>
<organism evidence="2 3">
    <name type="scientific">Trichonephila clavata</name>
    <name type="common">Joro spider</name>
    <name type="synonym">Nephila clavata</name>
    <dbReference type="NCBI Taxonomy" id="2740835"/>
    <lineage>
        <taxon>Eukaryota</taxon>
        <taxon>Metazoa</taxon>
        <taxon>Ecdysozoa</taxon>
        <taxon>Arthropoda</taxon>
        <taxon>Chelicerata</taxon>
        <taxon>Arachnida</taxon>
        <taxon>Araneae</taxon>
        <taxon>Araneomorphae</taxon>
        <taxon>Entelegynae</taxon>
        <taxon>Araneoidea</taxon>
        <taxon>Nephilidae</taxon>
        <taxon>Trichonephila</taxon>
    </lineage>
</organism>
<dbReference type="Pfam" id="PF04938">
    <property type="entry name" value="SIP1"/>
    <property type="match status" value="1"/>
</dbReference>
<comment type="caution">
    <text evidence="2">The sequence shown here is derived from an EMBL/GenBank/DDBJ whole genome shotgun (WGS) entry which is preliminary data.</text>
</comment>
<keyword evidence="1" id="KW-1133">Transmembrane helix</keyword>
<evidence type="ECO:0000256" key="1">
    <source>
        <dbReference type="SAM" id="Phobius"/>
    </source>
</evidence>
<keyword evidence="1" id="KW-0812">Transmembrane</keyword>
<accession>A0A8X6HZ32</accession>
<keyword evidence="1" id="KW-0472">Membrane</keyword>
<proteinExistence type="predicted"/>
<evidence type="ECO:0000313" key="3">
    <source>
        <dbReference type="Proteomes" id="UP000887116"/>
    </source>
</evidence>
<keyword evidence="3" id="KW-1185">Reference proteome</keyword>
<feature type="transmembrane region" description="Helical" evidence="1">
    <location>
        <begin position="101"/>
        <end position="122"/>
    </location>
</feature>
<gene>
    <name evidence="2" type="primary">AVEN_183738_1</name>
    <name evidence="2" type="ORF">TNCT_459631</name>
</gene>
<dbReference type="InterPro" id="IPR035426">
    <property type="entry name" value="Gemin2/Brr1"/>
</dbReference>
<name>A0A8X6HZ32_TRICU</name>
<feature type="transmembrane region" description="Helical" evidence="1">
    <location>
        <begin position="152"/>
        <end position="169"/>
    </location>
</feature>
<sequence length="174" mass="20773">MNRKKMMMQLGKQKAKDFFSFASKVKASKRMLQLKFPKNIKDFCLAKDEKEWCLYLFGSKICEEIYGTCEPGIKGHEPLFSFILYYNQDEVKLLITLIYQWFLMIGMKKVMAMWLYALLAVLEKPVDENFQQVLENFFADCKNYMKEDPFDILVYYILILLFHNFCAHSREQLC</sequence>
<protein>
    <submittedName>
        <fullName evidence="2">Uncharacterized protein</fullName>
    </submittedName>
</protein>
<dbReference type="Gene3D" id="1.20.58.1070">
    <property type="match status" value="1"/>
</dbReference>
<dbReference type="EMBL" id="BMAO01032745">
    <property type="protein sequence ID" value="GFQ84272.1"/>
    <property type="molecule type" value="Genomic_DNA"/>
</dbReference>
<reference evidence="2" key="1">
    <citation type="submission" date="2020-07" db="EMBL/GenBank/DDBJ databases">
        <title>Multicomponent nature underlies the extraordinary mechanical properties of spider dragline silk.</title>
        <authorList>
            <person name="Kono N."/>
            <person name="Nakamura H."/>
            <person name="Mori M."/>
            <person name="Yoshida Y."/>
            <person name="Ohtoshi R."/>
            <person name="Malay A.D."/>
            <person name="Moran D.A.P."/>
            <person name="Tomita M."/>
            <person name="Numata K."/>
            <person name="Arakawa K."/>
        </authorList>
    </citation>
    <scope>NUCLEOTIDE SEQUENCE</scope>
</reference>